<evidence type="ECO:0000259" key="10">
    <source>
        <dbReference type="PROSITE" id="PS50931"/>
    </source>
</evidence>
<dbReference type="PANTHER" id="PTHR30346">
    <property type="entry name" value="TRANSCRIPTIONAL DUAL REGULATOR HCAR-RELATED"/>
    <property type="match status" value="1"/>
</dbReference>
<evidence type="ECO:0000256" key="9">
    <source>
        <dbReference type="ARBA" id="ARBA00023167"/>
    </source>
</evidence>
<sequence length="305" mass="33651">MPTLLELRHLRTLAVLMDAPSLSAAAERLHLTQSALSHQLKLLEGVYELELLERRTQPVRLTPAGLRLAQLGLQVMDAVQAAERDLANMAGGSAGPLRIAVECHTCFDWLMPAMDAFRPHWPEVELDIVSGFHADPVGLVVSDRAELAITSEVDDSSGIEFVPLFQYPMVAVMANDHRLTARTHLTPKDFAGETLIHYPVPDSLLDIMRVLAPAGVNPTRRTSELTVAILQLVASRRGIAVLPSWSVQPYVERGYVSTRPVGKRSLMSRLHAAHKAGLSQRPYVRAFVETLRDTSFQLLPGLVRL</sequence>
<dbReference type="PANTHER" id="PTHR30346:SF28">
    <property type="entry name" value="HTH-TYPE TRANSCRIPTIONAL REGULATOR CYNR"/>
    <property type="match status" value="1"/>
</dbReference>
<dbReference type="CDD" id="cd08441">
    <property type="entry name" value="PBP2_MetR"/>
    <property type="match status" value="1"/>
</dbReference>
<keyword evidence="6" id="KW-0805">Transcription regulation</keyword>
<reference evidence="11 12" key="1">
    <citation type="submission" date="2023-10" db="EMBL/GenBank/DDBJ databases">
        <title>Bacteria for the degradation of biodegradable plastic PBAT(Polybutylene adipate terephthalate).</title>
        <authorList>
            <person name="Weon H.-Y."/>
            <person name="Yeon J."/>
        </authorList>
    </citation>
    <scope>NUCLEOTIDE SEQUENCE [LARGE SCALE GENOMIC DNA]</scope>
    <source>
        <strain evidence="11 12">SBD 7-3</strain>
    </source>
</reference>
<evidence type="ECO:0000256" key="8">
    <source>
        <dbReference type="ARBA" id="ARBA00023163"/>
    </source>
</evidence>
<dbReference type="EMBL" id="CP136336">
    <property type="protein sequence ID" value="WOB08674.1"/>
    <property type="molecule type" value="Genomic_DNA"/>
</dbReference>
<dbReference type="Gene3D" id="3.40.190.10">
    <property type="entry name" value="Periplasmic binding protein-like II"/>
    <property type="match status" value="1"/>
</dbReference>
<organism evidence="11 12">
    <name type="scientific">Piscinibacter gummiphilus</name>
    <dbReference type="NCBI Taxonomy" id="946333"/>
    <lineage>
        <taxon>Bacteria</taxon>
        <taxon>Pseudomonadati</taxon>
        <taxon>Pseudomonadota</taxon>
        <taxon>Betaproteobacteria</taxon>
        <taxon>Burkholderiales</taxon>
        <taxon>Sphaerotilaceae</taxon>
        <taxon>Piscinibacter</taxon>
    </lineage>
</organism>
<dbReference type="SUPFAM" id="SSF53850">
    <property type="entry name" value="Periplasmic binding protein-like II"/>
    <property type="match status" value="1"/>
</dbReference>
<dbReference type="PRINTS" id="PR00039">
    <property type="entry name" value="HTHLYSR"/>
</dbReference>
<dbReference type="RefSeq" id="WP_316701494.1">
    <property type="nucleotide sequence ID" value="NZ_CP136336.1"/>
</dbReference>
<feature type="domain" description="HTH lysR-type" evidence="10">
    <location>
        <begin position="5"/>
        <end position="62"/>
    </location>
</feature>
<dbReference type="SUPFAM" id="SSF46785">
    <property type="entry name" value="Winged helix' DNA-binding domain"/>
    <property type="match status" value="1"/>
</dbReference>
<keyword evidence="8" id="KW-0804">Transcription</keyword>
<name>A0ABZ0CUN1_9BURK</name>
<evidence type="ECO:0000256" key="5">
    <source>
        <dbReference type="ARBA" id="ARBA00022605"/>
    </source>
</evidence>
<accession>A0ABZ0CUN1</accession>
<gene>
    <name evidence="11" type="ORF">RXV79_01145</name>
</gene>
<evidence type="ECO:0000313" key="11">
    <source>
        <dbReference type="EMBL" id="WOB08674.1"/>
    </source>
</evidence>
<keyword evidence="7" id="KW-0238">DNA-binding</keyword>
<evidence type="ECO:0000256" key="2">
    <source>
        <dbReference type="ARBA" id="ARBA00009437"/>
    </source>
</evidence>
<evidence type="ECO:0000256" key="6">
    <source>
        <dbReference type="ARBA" id="ARBA00023015"/>
    </source>
</evidence>
<comment type="subcellular location">
    <subcellularLocation>
        <location evidence="1">Cytoplasm</location>
    </subcellularLocation>
</comment>
<comment type="similarity">
    <text evidence="2">Belongs to the LysR transcriptional regulatory family.</text>
</comment>
<protein>
    <recommendedName>
        <fullName evidence="3">HTH-type transcriptional regulator MetR</fullName>
    </recommendedName>
</protein>
<dbReference type="InterPro" id="IPR000847">
    <property type="entry name" value="LysR_HTH_N"/>
</dbReference>
<evidence type="ECO:0000256" key="7">
    <source>
        <dbReference type="ARBA" id="ARBA00023125"/>
    </source>
</evidence>
<dbReference type="PROSITE" id="PS50931">
    <property type="entry name" value="HTH_LYSR"/>
    <property type="match status" value="1"/>
</dbReference>
<dbReference type="InterPro" id="IPR036388">
    <property type="entry name" value="WH-like_DNA-bd_sf"/>
</dbReference>
<evidence type="ECO:0000256" key="1">
    <source>
        <dbReference type="ARBA" id="ARBA00004496"/>
    </source>
</evidence>
<keyword evidence="4" id="KW-0963">Cytoplasm</keyword>
<dbReference type="InterPro" id="IPR037406">
    <property type="entry name" value="MetR_PBP2"/>
</dbReference>
<dbReference type="Proteomes" id="UP001303946">
    <property type="component" value="Chromosome"/>
</dbReference>
<dbReference type="InterPro" id="IPR005119">
    <property type="entry name" value="LysR_subst-bd"/>
</dbReference>
<dbReference type="Gene3D" id="1.10.10.10">
    <property type="entry name" value="Winged helix-like DNA-binding domain superfamily/Winged helix DNA-binding domain"/>
    <property type="match status" value="1"/>
</dbReference>
<proteinExistence type="inferred from homology"/>
<keyword evidence="12" id="KW-1185">Reference proteome</keyword>
<keyword evidence="5" id="KW-0028">Amino-acid biosynthesis</keyword>
<dbReference type="Pfam" id="PF00126">
    <property type="entry name" value="HTH_1"/>
    <property type="match status" value="1"/>
</dbReference>
<dbReference type="InterPro" id="IPR036390">
    <property type="entry name" value="WH_DNA-bd_sf"/>
</dbReference>
<keyword evidence="9" id="KW-0486">Methionine biosynthesis</keyword>
<evidence type="ECO:0000313" key="12">
    <source>
        <dbReference type="Proteomes" id="UP001303946"/>
    </source>
</evidence>
<dbReference type="Pfam" id="PF03466">
    <property type="entry name" value="LysR_substrate"/>
    <property type="match status" value="1"/>
</dbReference>
<evidence type="ECO:0000256" key="3">
    <source>
        <dbReference type="ARBA" id="ARBA00019365"/>
    </source>
</evidence>
<evidence type="ECO:0000256" key="4">
    <source>
        <dbReference type="ARBA" id="ARBA00022490"/>
    </source>
</evidence>